<evidence type="ECO:0000256" key="5">
    <source>
        <dbReference type="ARBA" id="ARBA00022793"/>
    </source>
</evidence>
<reference evidence="12 13" key="2">
    <citation type="submission" date="2017-02" db="EMBL/GenBank/DDBJ databases">
        <title>A genome survey and senescence transcriptome analysis in Lentinula edodes.</title>
        <authorList>
            <person name="Sakamoto Y."/>
            <person name="Nakade K."/>
            <person name="Sato S."/>
            <person name="Yoshida Y."/>
            <person name="Miyazaki K."/>
            <person name="Natsume S."/>
            <person name="Konno N."/>
        </authorList>
    </citation>
    <scope>NUCLEOTIDE SEQUENCE [LARGE SCALE GENOMIC DNA]</scope>
    <source>
        <strain evidence="12 13">NBRC 111202</strain>
    </source>
</reference>
<evidence type="ECO:0000256" key="4">
    <source>
        <dbReference type="ARBA" id="ARBA00022516"/>
    </source>
</evidence>
<sequence length="393" mass="43299">MHLLHHQVQDKPVEKIQPGVNNLSEAQDEHIAQGLESMVAHSETNHDVSHGIHMHGKNVFEVPWIHKMIPGIEKLASNYHIGNFVVVRESGERIFESMPIYARIGMHLLFYGSARETVLHYRSVAHLLQAQSIKQGSIYNSPDSAKSIASFVQVYSLDLNELLEPDITKYGCFNEFFSRKLKPDARPVENAANPSGICSAADCRSTVYPTVDLARKFWIKGDEFSIPNLLQVPVDSSTAIEFDGASMAIFRLAPADYHRFHCPIDGVVGDTTNVPGQYYTVNPQAVNEPKFDVFTANVRSILYLTHTATGKRVAFVAIGALLVGSIVWTKGAEKGAEVRRGEELGYFAYGGSTVIALFPKGVVEFDQDLVKNSEEPIETLVKVGSSLGTTPTA</sequence>
<evidence type="ECO:0000256" key="7">
    <source>
        <dbReference type="ARBA" id="ARBA00023209"/>
    </source>
</evidence>
<evidence type="ECO:0000256" key="11">
    <source>
        <dbReference type="ARBA" id="ARBA00024326"/>
    </source>
</evidence>
<dbReference type="EC" id="4.1.1.65" evidence="3"/>
<protein>
    <recommendedName>
        <fullName evidence="3">phosphatidylserine decarboxylase</fullName>
        <ecNumber evidence="3">4.1.1.65</ecNumber>
    </recommendedName>
</protein>
<evidence type="ECO:0000313" key="13">
    <source>
        <dbReference type="Proteomes" id="UP000188533"/>
    </source>
</evidence>
<evidence type="ECO:0000256" key="9">
    <source>
        <dbReference type="ARBA" id="ARBA00023264"/>
    </source>
</evidence>
<dbReference type="STRING" id="5353.A0A1Q3E2Q6"/>
<keyword evidence="13" id="KW-1185">Reference proteome</keyword>
<dbReference type="Proteomes" id="UP000188533">
    <property type="component" value="Unassembled WGS sequence"/>
</dbReference>
<evidence type="ECO:0000256" key="1">
    <source>
        <dbReference type="ARBA" id="ARBA00001928"/>
    </source>
</evidence>
<keyword evidence="5" id="KW-0210">Decarboxylase</keyword>
<evidence type="ECO:0000256" key="8">
    <source>
        <dbReference type="ARBA" id="ARBA00023239"/>
    </source>
</evidence>
<dbReference type="EMBL" id="BDGU01000064">
    <property type="protein sequence ID" value="GAW01512.1"/>
    <property type="molecule type" value="Genomic_DNA"/>
</dbReference>
<reference evidence="12 13" key="1">
    <citation type="submission" date="2016-08" db="EMBL/GenBank/DDBJ databases">
        <authorList>
            <consortium name="Lentinula edodes genome sequencing consortium"/>
            <person name="Sakamoto Y."/>
            <person name="Nakade K."/>
            <person name="Sato S."/>
            <person name="Yoshida Y."/>
            <person name="Miyazaki K."/>
            <person name="Natsume S."/>
            <person name="Konno N."/>
        </authorList>
    </citation>
    <scope>NUCLEOTIDE SEQUENCE [LARGE SCALE GENOMIC DNA]</scope>
    <source>
        <strain evidence="12 13">NBRC 111202</strain>
    </source>
</reference>
<comment type="pathway">
    <text evidence="2">Lipid metabolism.</text>
</comment>
<dbReference type="UniPathway" id="UPA00558"/>
<keyword evidence="9" id="KW-1208">Phospholipid metabolism</keyword>
<dbReference type="InterPro" id="IPR033177">
    <property type="entry name" value="PSD-B"/>
</dbReference>
<keyword evidence="8" id="KW-0456">Lyase</keyword>
<dbReference type="GO" id="GO:0006646">
    <property type="term" value="P:phosphatidylethanolamine biosynthetic process"/>
    <property type="evidence" value="ECO:0007669"/>
    <property type="project" value="UniProtKB-UniPathway"/>
</dbReference>
<dbReference type="PANTHER" id="PTHR10067">
    <property type="entry name" value="PHOSPHATIDYLSERINE DECARBOXYLASE"/>
    <property type="match status" value="1"/>
</dbReference>
<dbReference type="Pfam" id="PF02666">
    <property type="entry name" value="PS_Dcarbxylase"/>
    <property type="match status" value="1"/>
</dbReference>
<comment type="caution">
    <text evidence="12">The sequence shown here is derived from an EMBL/GenBank/DDBJ whole genome shotgun (WGS) entry which is preliminary data.</text>
</comment>
<evidence type="ECO:0000256" key="6">
    <source>
        <dbReference type="ARBA" id="ARBA00023098"/>
    </source>
</evidence>
<name>A0A1Q3E2Q6_LENED</name>
<comment type="cofactor">
    <cofactor evidence="1">
        <name>pyruvate</name>
        <dbReference type="ChEBI" id="CHEBI:15361"/>
    </cofactor>
</comment>
<keyword evidence="10" id="KW-0670">Pyruvate</keyword>
<dbReference type="InterPro" id="IPR003817">
    <property type="entry name" value="PS_Dcarbxylase"/>
</dbReference>
<keyword evidence="4" id="KW-0444">Lipid biosynthesis</keyword>
<keyword evidence="6" id="KW-0443">Lipid metabolism</keyword>
<evidence type="ECO:0000256" key="3">
    <source>
        <dbReference type="ARBA" id="ARBA00012243"/>
    </source>
</evidence>
<dbReference type="GO" id="GO:0004609">
    <property type="term" value="F:phosphatidylserine decarboxylase activity"/>
    <property type="evidence" value="ECO:0007669"/>
    <property type="project" value="UniProtKB-EC"/>
</dbReference>
<dbReference type="NCBIfam" id="TIGR00163">
    <property type="entry name" value="PS_decarb"/>
    <property type="match status" value="1"/>
</dbReference>
<accession>A0A1Q3E2Q6</accession>
<organism evidence="12 13">
    <name type="scientific">Lentinula edodes</name>
    <name type="common">Shiitake mushroom</name>
    <name type="synonym">Lentinus edodes</name>
    <dbReference type="NCBI Taxonomy" id="5353"/>
    <lineage>
        <taxon>Eukaryota</taxon>
        <taxon>Fungi</taxon>
        <taxon>Dikarya</taxon>
        <taxon>Basidiomycota</taxon>
        <taxon>Agaricomycotina</taxon>
        <taxon>Agaricomycetes</taxon>
        <taxon>Agaricomycetidae</taxon>
        <taxon>Agaricales</taxon>
        <taxon>Marasmiineae</taxon>
        <taxon>Omphalotaceae</taxon>
        <taxon>Lentinula</taxon>
    </lineage>
</organism>
<proteinExistence type="predicted"/>
<dbReference type="PANTHER" id="PTHR10067:SF17">
    <property type="entry name" value="PHOSPHATIDYLSERINE DECARBOXYLASE PROENZYME 2"/>
    <property type="match status" value="1"/>
</dbReference>
<gene>
    <name evidence="12" type="ORF">LENED_003112</name>
</gene>
<evidence type="ECO:0000256" key="2">
    <source>
        <dbReference type="ARBA" id="ARBA00005189"/>
    </source>
</evidence>
<dbReference type="AlphaFoldDB" id="A0A1Q3E2Q6"/>
<evidence type="ECO:0000313" key="12">
    <source>
        <dbReference type="EMBL" id="GAW01512.1"/>
    </source>
</evidence>
<keyword evidence="7" id="KW-0594">Phospholipid biosynthesis</keyword>
<evidence type="ECO:0000256" key="10">
    <source>
        <dbReference type="ARBA" id="ARBA00023317"/>
    </source>
</evidence>
<comment type="pathway">
    <text evidence="11">Phospholipid metabolism; phosphatidylethanolamine biosynthesis.</text>
</comment>